<name>A0A7C4EVC0_9BACT</name>
<dbReference type="AlphaFoldDB" id="A0A7C4EVC0"/>
<gene>
    <name evidence="1" type="ORF">ENV54_08155</name>
</gene>
<proteinExistence type="predicted"/>
<evidence type="ECO:0000313" key="1">
    <source>
        <dbReference type="EMBL" id="HGH61254.1"/>
    </source>
</evidence>
<organism evidence="1">
    <name type="scientific">Desulfomonile tiedjei</name>
    <dbReference type="NCBI Taxonomy" id="2358"/>
    <lineage>
        <taxon>Bacteria</taxon>
        <taxon>Pseudomonadati</taxon>
        <taxon>Thermodesulfobacteriota</taxon>
        <taxon>Desulfomonilia</taxon>
        <taxon>Desulfomonilales</taxon>
        <taxon>Desulfomonilaceae</taxon>
        <taxon>Desulfomonile</taxon>
    </lineage>
</organism>
<reference evidence="1" key="1">
    <citation type="journal article" date="2020" name="mSystems">
        <title>Genome- and Community-Level Interaction Insights into Carbon Utilization and Element Cycling Functions of Hydrothermarchaeota in Hydrothermal Sediment.</title>
        <authorList>
            <person name="Zhou Z."/>
            <person name="Liu Y."/>
            <person name="Xu W."/>
            <person name="Pan J."/>
            <person name="Luo Z.H."/>
            <person name="Li M."/>
        </authorList>
    </citation>
    <scope>NUCLEOTIDE SEQUENCE [LARGE SCALE GENOMIC DNA]</scope>
    <source>
        <strain evidence="1">SpSt-769</strain>
    </source>
</reference>
<sequence length="126" mass="14242">MAAGNEMYSLNEIGVCLGSTPHEAFSAIKRFFNELQIFGEMLSFEHDGISYRVWCDEQCFMVYRTNDGGGSFHHVPGWPVCLVTSHTVYEECSAPSLTEDHHTCRLDILRWLEVVAAHLDGRETDA</sequence>
<protein>
    <submittedName>
        <fullName evidence="1">Uncharacterized protein</fullName>
    </submittedName>
</protein>
<comment type="caution">
    <text evidence="1">The sequence shown here is derived from an EMBL/GenBank/DDBJ whole genome shotgun (WGS) entry which is preliminary data.</text>
</comment>
<accession>A0A7C4EVC0</accession>
<dbReference type="EMBL" id="DTGT01000254">
    <property type="protein sequence ID" value="HGH61254.1"/>
    <property type="molecule type" value="Genomic_DNA"/>
</dbReference>